<evidence type="ECO:0000313" key="2">
    <source>
        <dbReference type="Proteomes" id="UP000233435"/>
    </source>
</evidence>
<accession>A0A2N3HKH6</accession>
<gene>
    <name evidence="1" type="ORF">CSW08_08510</name>
</gene>
<dbReference type="EMBL" id="PJEO01000027">
    <property type="protein sequence ID" value="PKQ45394.1"/>
    <property type="molecule type" value="Genomic_DNA"/>
</dbReference>
<evidence type="ECO:0008006" key="3">
    <source>
        <dbReference type="Google" id="ProtNLM"/>
    </source>
</evidence>
<proteinExistence type="predicted"/>
<comment type="caution">
    <text evidence="1">The sequence shown here is derived from an EMBL/GenBank/DDBJ whole genome shotgun (WGS) entry which is preliminary data.</text>
</comment>
<organism evidence="1 2">
    <name type="scientific">Confluentibacter flavum</name>
    <dbReference type="NCBI Taxonomy" id="1909700"/>
    <lineage>
        <taxon>Bacteria</taxon>
        <taxon>Pseudomonadati</taxon>
        <taxon>Bacteroidota</taxon>
        <taxon>Flavobacteriia</taxon>
        <taxon>Flavobacteriales</taxon>
        <taxon>Flavobacteriaceae</taxon>
        <taxon>Confluentibacter</taxon>
    </lineage>
</organism>
<reference evidence="1 2" key="1">
    <citation type="submission" date="2017-12" db="EMBL/GenBank/DDBJ databases">
        <title>Confluentibacter flavum sp. nov., isolated from the saline lake.</title>
        <authorList>
            <person name="Yu L."/>
        </authorList>
    </citation>
    <scope>NUCLEOTIDE SEQUENCE [LARGE SCALE GENOMIC DNA]</scope>
    <source>
        <strain evidence="1 2">3B</strain>
    </source>
</reference>
<protein>
    <recommendedName>
        <fullName evidence="3">Cytochrome c domain-containing protein</fullName>
    </recommendedName>
</protein>
<dbReference type="AlphaFoldDB" id="A0A2N3HKH6"/>
<name>A0A2N3HKH6_9FLAO</name>
<keyword evidence="2" id="KW-1185">Reference proteome</keyword>
<sequence>MRIKEGKGVMPSFEMIGEDKMNQIVDFLTKQEKDTIATDGDWPYPYNYHGHRRFDLEDGYPMIKPPWVQLTAID</sequence>
<dbReference type="RefSeq" id="WP_106659463.1">
    <property type="nucleotide sequence ID" value="NZ_PJEO01000027.1"/>
</dbReference>
<evidence type="ECO:0000313" key="1">
    <source>
        <dbReference type="EMBL" id="PKQ45394.1"/>
    </source>
</evidence>
<dbReference type="Proteomes" id="UP000233435">
    <property type="component" value="Unassembled WGS sequence"/>
</dbReference>